<keyword evidence="3" id="KW-1185">Reference proteome</keyword>
<sequence length="318" mass="35778">MIAVLAISVLSQVFLQLYSICNSRFSGFAMNLIWGMMNDLSFIVSLGMISIPIPGIASPIQSLLSSIIYLDLLLTDKWLSTFLEEIDHSSDEDEDMPLNLFIGSQGFQSRLLLFNLGSTLVFTVIQVLLLLYTGLIKLLSSVCLRAKKQYAFLEHRFIWGGTFRFIIQQFQPLIFSSLINIRSVSLSDLQASSLGISINFYLSVVIFAAMMITIIVLFYIVRKGKAGEKRFSTLIEGLNSTNSNLAQYWTVWTLVKWSLMCFVLILLSDYPCQQIQLLNFLSLLSTAFQLAAKPMKSKNENVISTLLLVLLMQVTISL</sequence>
<organism evidence="2 3">
    <name type="scientific">Halteria grandinella</name>
    <dbReference type="NCBI Taxonomy" id="5974"/>
    <lineage>
        <taxon>Eukaryota</taxon>
        <taxon>Sar</taxon>
        <taxon>Alveolata</taxon>
        <taxon>Ciliophora</taxon>
        <taxon>Intramacronucleata</taxon>
        <taxon>Spirotrichea</taxon>
        <taxon>Stichotrichia</taxon>
        <taxon>Sporadotrichida</taxon>
        <taxon>Halteriidae</taxon>
        <taxon>Halteria</taxon>
    </lineage>
</organism>
<accession>A0A8J8P6X2</accession>
<evidence type="ECO:0000313" key="2">
    <source>
        <dbReference type="EMBL" id="TNV86621.1"/>
    </source>
</evidence>
<gene>
    <name evidence="2" type="ORF">FGO68_gene1035</name>
</gene>
<name>A0A8J8P6X2_HALGN</name>
<feature type="transmembrane region" description="Helical" evidence="1">
    <location>
        <begin position="43"/>
        <end position="70"/>
    </location>
</feature>
<keyword evidence="1" id="KW-0472">Membrane</keyword>
<protein>
    <submittedName>
        <fullName evidence="2">Uncharacterized protein</fullName>
    </submittedName>
</protein>
<proteinExistence type="predicted"/>
<dbReference type="EMBL" id="RRYP01000944">
    <property type="protein sequence ID" value="TNV86621.1"/>
    <property type="molecule type" value="Genomic_DNA"/>
</dbReference>
<reference evidence="2" key="1">
    <citation type="submission" date="2019-06" db="EMBL/GenBank/DDBJ databases">
        <authorList>
            <person name="Zheng W."/>
        </authorList>
    </citation>
    <scope>NUCLEOTIDE SEQUENCE</scope>
    <source>
        <strain evidence="2">QDHG01</strain>
    </source>
</reference>
<evidence type="ECO:0000313" key="3">
    <source>
        <dbReference type="Proteomes" id="UP000785679"/>
    </source>
</evidence>
<dbReference type="AlphaFoldDB" id="A0A8J8P6X2"/>
<feature type="transmembrane region" description="Helical" evidence="1">
    <location>
        <begin position="198"/>
        <end position="221"/>
    </location>
</feature>
<evidence type="ECO:0000256" key="1">
    <source>
        <dbReference type="SAM" id="Phobius"/>
    </source>
</evidence>
<comment type="caution">
    <text evidence="2">The sequence shown here is derived from an EMBL/GenBank/DDBJ whole genome shotgun (WGS) entry which is preliminary data.</text>
</comment>
<keyword evidence="1" id="KW-1133">Transmembrane helix</keyword>
<keyword evidence="1" id="KW-0812">Transmembrane</keyword>
<dbReference type="Proteomes" id="UP000785679">
    <property type="component" value="Unassembled WGS sequence"/>
</dbReference>